<feature type="compositionally biased region" description="Basic and acidic residues" evidence="10">
    <location>
        <begin position="475"/>
        <end position="497"/>
    </location>
</feature>
<feature type="compositionally biased region" description="Basic and acidic residues" evidence="10">
    <location>
        <begin position="507"/>
        <end position="516"/>
    </location>
</feature>
<feature type="domain" description="B30.2/SPRY" evidence="11">
    <location>
        <begin position="237"/>
        <end position="441"/>
    </location>
</feature>
<comment type="caution">
    <text evidence="12">The sequence shown here is derived from an EMBL/GenBank/DDBJ whole genome shotgun (WGS) entry which is preliminary data.</text>
</comment>
<dbReference type="SMART" id="SM00449">
    <property type="entry name" value="SPRY"/>
    <property type="match status" value="1"/>
</dbReference>
<protein>
    <submittedName>
        <fullName evidence="12">RING finger and SPRY domain-containing protein 1</fullName>
    </submittedName>
</protein>
<dbReference type="InterPro" id="IPR001870">
    <property type="entry name" value="B30.2/SPRY"/>
</dbReference>
<dbReference type="InterPro" id="IPR025086">
    <property type="entry name" value="SDE2/SF3A3_SAP"/>
</dbReference>
<evidence type="ECO:0000256" key="6">
    <source>
        <dbReference type="ARBA" id="ARBA00023187"/>
    </source>
</evidence>
<keyword evidence="8" id="KW-0131">Cell cycle</keyword>
<dbReference type="AlphaFoldDB" id="A0A9N8D4S3"/>
<dbReference type="GO" id="GO:0005634">
    <property type="term" value="C:nucleus"/>
    <property type="evidence" value="ECO:0007669"/>
    <property type="project" value="UniProtKB-SubCell"/>
</dbReference>
<feature type="coiled-coil region" evidence="9">
    <location>
        <begin position="174"/>
        <end position="208"/>
    </location>
</feature>
<keyword evidence="6" id="KW-0508">mRNA splicing</keyword>
<evidence type="ECO:0000313" key="13">
    <source>
        <dbReference type="Proteomes" id="UP001153069"/>
    </source>
</evidence>
<keyword evidence="4" id="KW-0963">Cytoplasm</keyword>
<proteinExistence type="inferred from homology"/>
<dbReference type="OrthoDB" id="258495at2759"/>
<organism evidence="12 13">
    <name type="scientific">Seminavis robusta</name>
    <dbReference type="NCBI Taxonomy" id="568900"/>
    <lineage>
        <taxon>Eukaryota</taxon>
        <taxon>Sar</taxon>
        <taxon>Stramenopiles</taxon>
        <taxon>Ochrophyta</taxon>
        <taxon>Bacillariophyta</taxon>
        <taxon>Bacillariophyceae</taxon>
        <taxon>Bacillariophycidae</taxon>
        <taxon>Naviculales</taxon>
        <taxon>Naviculaceae</taxon>
        <taxon>Seminavis</taxon>
    </lineage>
</organism>
<dbReference type="PANTHER" id="PTHR12786">
    <property type="entry name" value="SPLICING FACTOR SF3A-RELATED"/>
    <property type="match status" value="1"/>
</dbReference>
<dbReference type="GO" id="GO:0006397">
    <property type="term" value="P:mRNA processing"/>
    <property type="evidence" value="ECO:0007669"/>
    <property type="project" value="UniProtKB-KW"/>
</dbReference>
<evidence type="ECO:0000256" key="4">
    <source>
        <dbReference type="ARBA" id="ARBA00022490"/>
    </source>
</evidence>
<evidence type="ECO:0000313" key="12">
    <source>
        <dbReference type="EMBL" id="CAB9496398.1"/>
    </source>
</evidence>
<evidence type="ECO:0000256" key="8">
    <source>
        <dbReference type="ARBA" id="ARBA00023306"/>
    </source>
</evidence>
<evidence type="ECO:0000259" key="11">
    <source>
        <dbReference type="PROSITE" id="PS50188"/>
    </source>
</evidence>
<keyword evidence="9" id="KW-0175">Coiled coil</keyword>
<dbReference type="CDD" id="cd11709">
    <property type="entry name" value="SPRY"/>
    <property type="match status" value="1"/>
</dbReference>
<dbReference type="PANTHER" id="PTHR12786:SF1">
    <property type="entry name" value="SPLICING REGULATOR SDE2"/>
    <property type="match status" value="1"/>
</dbReference>
<gene>
    <name evidence="12" type="ORF">SEMRO_4_G003730.1</name>
</gene>
<dbReference type="SUPFAM" id="SSF49899">
    <property type="entry name" value="Concanavalin A-like lectins/glucanases"/>
    <property type="match status" value="1"/>
</dbReference>
<dbReference type="Pfam" id="PF22782">
    <property type="entry name" value="SDE2"/>
    <property type="match status" value="1"/>
</dbReference>
<dbReference type="InterPro" id="IPR003877">
    <property type="entry name" value="SPRY_dom"/>
</dbReference>
<dbReference type="PROSITE" id="PS50188">
    <property type="entry name" value="B302_SPRY"/>
    <property type="match status" value="1"/>
</dbReference>
<evidence type="ECO:0000256" key="10">
    <source>
        <dbReference type="SAM" id="MobiDB-lite"/>
    </source>
</evidence>
<dbReference type="InterPro" id="IPR013320">
    <property type="entry name" value="ConA-like_dom_sf"/>
</dbReference>
<dbReference type="InterPro" id="IPR053822">
    <property type="entry name" value="SDE2-like_dom"/>
</dbReference>
<reference evidence="12" key="1">
    <citation type="submission" date="2020-06" db="EMBL/GenBank/DDBJ databases">
        <authorList>
            <consortium name="Plant Systems Biology data submission"/>
        </authorList>
    </citation>
    <scope>NUCLEOTIDE SEQUENCE</scope>
    <source>
        <strain evidence="12">D6</strain>
    </source>
</reference>
<sequence length="587" mass="65198">MMPCHPPERPQQWLVEFEHKTHVLSLPCNLLLESTATEPAALILEDISNRTGWPVSRLLLEGHDDSNNNHCCRVRVQSSLRGGKGGFGTLLKSSARQSGAKLTTDFGACRDLQGRRLRHVNDEIKLRKWREAQEREKQTGGKTEVTDAMFDTPSGLFNWHLMVPSWADISKKSTRKIQRQFKRMQQEEEQLEQEKRNARAQRERSVTMYVQKATATSNQVKTNVMSAVKQGLQAQQDKKRKREEAEEAPSDLFQKEDRPNSLCTLSGDVVVEGTSKQSAKNNVIQIQSQSDFSTLVLFLDKEVPKGDKKKSSILYYEVKVVTGGLAQIGWANVTTSDFKPNTEEGDGVGDDKGSFGYDGSRALKFHNGAEEAYDKSQWKAGDVVGCQYNVKTGEVSYSLNGKDLGVAFTFSDPTKTVLFPALSCNGGEILELHVAKEDMEHLPTKDSEKYIAVQDLIAVSIVADDSVTNNGEQNDDNKEPAAKDDDEKDGAKTKGDEADSPPEEQAEEKKEPETKKAPIKVEALDLAKFESVAALEELGLDRLKGALMAIGVKCGGSLNERAARLFSLKGLERKDYPKKVRAKNFVE</sequence>
<keyword evidence="13" id="KW-1185">Reference proteome</keyword>
<feature type="region of interest" description="Disordered" evidence="10">
    <location>
        <begin position="230"/>
        <end position="260"/>
    </location>
</feature>
<keyword evidence="7" id="KW-0539">Nucleus</keyword>
<dbReference type="InterPro" id="IPR051421">
    <property type="entry name" value="RNA_Proc_DNA_Dmg_Regulator"/>
</dbReference>
<dbReference type="Pfam" id="PF13297">
    <property type="entry name" value="SDE2_2C"/>
    <property type="match status" value="1"/>
</dbReference>
<dbReference type="Proteomes" id="UP001153069">
    <property type="component" value="Unassembled WGS sequence"/>
</dbReference>
<comment type="subcellular location">
    <subcellularLocation>
        <location evidence="2">Cytoplasm</location>
    </subcellularLocation>
    <subcellularLocation>
        <location evidence="1">Nucleus</location>
    </subcellularLocation>
</comment>
<dbReference type="Gene3D" id="2.60.120.920">
    <property type="match status" value="1"/>
</dbReference>
<accession>A0A9N8D4S3</accession>
<dbReference type="InterPro" id="IPR043136">
    <property type="entry name" value="B30.2/SPRY_sf"/>
</dbReference>
<name>A0A9N8D4S3_9STRA</name>
<keyword evidence="5" id="KW-0507">mRNA processing</keyword>
<dbReference type="EMBL" id="CAICTM010000004">
    <property type="protein sequence ID" value="CAB9496398.1"/>
    <property type="molecule type" value="Genomic_DNA"/>
</dbReference>
<evidence type="ECO:0000256" key="9">
    <source>
        <dbReference type="SAM" id="Coils"/>
    </source>
</evidence>
<feature type="region of interest" description="Disordered" evidence="10">
    <location>
        <begin position="467"/>
        <end position="517"/>
    </location>
</feature>
<evidence type="ECO:0000256" key="1">
    <source>
        <dbReference type="ARBA" id="ARBA00004123"/>
    </source>
</evidence>
<evidence type="ECO:0000256" key="2">
    <source>
        <dbReference type="ARBA" id="ARBA00004496"/>
    </source>
</evidence>
<comment type="similarity">
    <text evidence="3">Belongs to the SDE2 family.</text>
</comment>
<evidence type="ECO:0000256" key="7">
    <source>
        <dbReference type="ARBA" id="ARBA00023242"/>
    </source>
</evidence>
<dbReference type="GO" id="GO:0008380">
    <property type="term" value="P:RNA splicing"/>
    <property type="evidence" value="ECO:0007669"/>
    <property type="project" value="UniProtKB-KW"/>
</dbReference>
<dbReference type="GO" id="GO:0005737">
    <property type="term" value="C:cytoplasm"/>
    <property type="evidence" value="ECO:0007669"/>
    <property type="project" value="UniProtKB-SubCell"/>
</dbReference>
<evidence type="ECO:0000256" key="3">
    <source>
        <dbReference type="ARBA" id="ARBA00008726"/>
    </source>
</evidence>
<dbReference type="Pfam" id="PF00622">
    <property type="entry name" value="SPRY"/>
    <property type="match status" value="1"/>
</dbReference>
<evidence type="ECO:0000256" key="5">
    <source>
        <dbReference type="ARBA" id="ARBA00022664"/>
    </source>
</evidence>